<evidence type="ECO:0000313" key="1">
    <source>
        <dbReference type="EMBL" id="HER96755.1"/>
    </source>
</evidence>
<proteinExistence type="predicted"/>
<gene>
    <name evidence="1" type="ORF">ENO59_09615</name>
</gene>
<organism evidence="1">
    <name type="scientific">Rhodothermus marinus</name>
    <name type="common">Rhodothermus obamensis</name>
    <dbReference type="NCBI Taxonomy" id="29549"/>
    <lineage>
        <taxon>Bacteria</taxon>
        <taxon>Pseudomonadati</taxon>
        <taxon>Rhodothermota</taxon>
        <taxon>Rhodothermia</taxon>
        <taxon>Rhodothermales</taxon>
        <taxon>Rhodothermaceae</taxon>
        <taxon>Rhodothermus</taxon>
    </lineage>
</organism>
<dbReference type="Gene3D" id="1.10.10.1100">
    <property type="entry name" value="BFD-like [2Fe-2S]-binding domain"/>
    <property type="match status" value="1"/>
</dbReference>
<name>A0A7V2F7X6_RHOMR</name>
<protein>
    <submittedName>
        <fullName evidence="1">(2Fe-2S)-binding protein</fullName>
    </submittedName>
</protein>
<reference evidence="1" key="1">
    <citation type="journal article" date="2020" name="mSystems">
        <title>Genome- and Community-Level Interaction Insights into Carbon Utilization and Element Cycling Functions of Hydrothermarchaeota in Hydrothermal Sediment.</title>
        <authorList>
            <person name="Zhou Z."/>
            <person name="Liu Y."/>
            <person name="Xu W."/>
            <person name="Pan J."/>
            <person name="Luo Z.H."/>
            <person name="Li M."/>
        </authorList>
    </citation>
    <scope>NUCLEOTIDE SEQUENCE [LARGE SCALE GENOMIC DNA]</scope>
    <source>
        <strain evidence="1">SpSt-143</strain>
    </source>
</reference>
<dbReference type="InterPro" id="IPR041854">
    <property type="entry name" value="BFD-like_2Fe2S-bd_dom_sf"/>
</dbReference>
<dbReference type="EMBL" id="DSGB01000006">
    <property type="protein sequence ID" value="HER96755.1"/>
    <property type="molecule type" value="Genomic_DNA"/>
</dbReference>
<sequence>MRIDRCYCFQRTFAELKAIAQQHKVTSPEALQQQVAFGLRCRLCLPYVRHMLQTGKTVFHEVLREDVA</sequence>
<dbReference type="AlphaFoldDB" id="A0A7V2F7X6"/>
<accession>A0A7V2F7X6</accession>
<comment type="caution">
    <text evidence="1">The sequence shown here is derived from an EMBL/GenBank/DDBJ whole genome shotgun (WGS) entry which is preliminary data.</text>
</comment>